<dbReference type="Proteomes" id="UP001497482">
    <property type="component" value="Chromosome 4"/>
</dbReference>
<feature type="compositionally biased region" description="Basic and acidic residues" evidence="1">
    <location>
        <begin position="383"/>
        <end position="401"/>
    </location>
</feature>
<proteinExistence type="predicted"/>
<evidence type="ECO:0000256" key="1">
    <source>
        <dbReference type="SAM" id="MobiDB-lite"/>
    </source>
</evidence>
<evidence type="ECO:0000313" key="3">
    <source>
        <dbReference type="Proteomes" id="UP001497482"/>
    </source>
</evidence>
<feature type="compositionally biased region" description="Basic and acidic residues" evidence="1">
    <location>
        <begin position="418"/>
        <end position="447"/>
    </location>
</feature>
<accession>A0AAV2LTC6</accession>
<name>A0AAV2LTC6_KNICA</name>
<feature type="compositionally biased region" description="Low complexity" evidence="1">
    <location>
        <begin position="450"/>
        <end position="467"/>
    </location>
</feature>
<dbReference type="EMBL" id="OZ035826">
    <property type="protein sequence ID" value="CAL1604600.1"/>
    <property type="molecule type" value="Genomic_DNA"/>
</dbReference>
<feature type="compositionally biased region" description="Low complexity" evidence="1">
    <location>
        <begin position="575"/>
        <end position="588"/>
    </location>
</feature>
<feature type="compositionally biased region" description="Basic and acidic residues" evidence="1">
    <location>
        <begin position="158"/>
        <end position="170"/>
    </location>
</feature>
<feature type="compositionally biased region" description="Pro residues" evidence="1">
    <location>
        <begin position="197"/>
        <end position="212"/>
    </location>
</feature>
<sequence length="588" mass="63858">MSTLIKGTGPSALRMLSWVVKVVPQPPELPSSQEGKETSSRPVTAEKKVTFKDEAVPTADKNHDTAAAEGSRPGTAVLSWLSGAIPQPVNANHSAKKEDSPPLSNNPEDDKGMIAWISQGLDKVVPHPELKSKESPPEKLAVRPATAPAAPVSVEVRTSPEEKSENHNHSMMEWLKSGIVKVVPQPEHLKNSKNENPPAPKVEAPPPQPPPAAEEAPSAEQTNVVGWIVNGFGKMLPQPVLKAENGDSAQNHGVNNSHTKHDLVLEDLEQNDGKQEPKKKYEDAEAKTQPLDSVKDDVKTEKAVEQKVDRPPVDGLAAARAAEELAMRAAQEAVRQLEQEQAAKIVLDSIPDTTEHNKLPQHKACVLSSLPNIQEEENEEDPELQKLKEDSDEDLTKEQKAVHHSLVDVCPADGAVEQTDKVEPAPDKTVAPEKDPTPITEQKEESKPITQQPQTAEAPPTCTEAPPTCADTVLTGATEESGCGSPTICSPLQTFMLRFPLAAQYLESCKKMMHDQYLSPPSLSLPAPPAELALLAQEIADLPKQAQQYCLSLVSRIRQFNPCYQAEENHTEANEQSQPETSTQPTQK</sequence>
<feature type="region of interest" description="Disordered" evidence="1">
    <location>
        <begin position="25"/>
        <end position="111"/>
    </location>
</feature>
<feature type="region of interest" description="Disordered" evidence="1">
    <location>
        <begin position="568"/>
        <end position="588"/>
    </location>
</feature>
<dbReference type="AlphaFoldDB" id="A0AAV2LTC6"/>
<reference evidence="2 3" key="1">
    <citation type="submission" date="2024-04" db="EMBL/GenBank/DDBJ databases">
        <authorList>
            <person name="Waldvogel A.-M."/>
            <person name="Schoenle A."/>
        </authorList>
    </citation>
    <scope>NUCLEOTIDE SEQUENCE [LARGE SCALE GENOMIC DNA]</scope>
</reference>
<feature type="compositionally biased region" description="Basic and acidic residues" evidence="1">
    <location>
        <begin position="271"/>
        <end position="286"/>
    </location>
</feature>
<organism evidence="2 3">
    <name type="scientific">Knipowitschia caucasica</name>
    <name type="common">Caucasian dwarf goby</name>
    <name type="synonym">Pomatoschistus caucasicus</name>
    <dbReference type="NCBI Taxonomy" id="637954"/>
    <lineage>
        <taxon>Eukaryota</taxon>
        <taxon>Metazoa</taxon>
        <taxon>Chordata</taxon>
        <taxon>Craniata</taxon>
        <taxon>Vertebrata</taxon>
        <taxon>Euteleostomi</taxon>
        <taxon>Actinopterygii</taxon>
        <taxon>Neopterygii</taxon>
        <taxon>Teleostei</taxon>
        <taxon>Neoteleostei</taxon>
        <taxon>Acanthomorphata</taxon>
        <taxon>Gobiaria</taxon>
        <taxon>Gobiiformes</taxon>
        <taxon>Gobioidei</taxon>
        <taxon>Gobiidae</taxon>
        <taxon>Gobiinae</taxon>
        <taxon>Knipowitschia</taxon>
    </lineage>
</organism>
<gene>
    <name evidence="2" type="ORF">KC01_LOCUS32087</name>
</gene>
<feature type="compositionally biased region" description="Polar residues" evidence="1">
    <location>
        <begin position="247"/>
        <end position="257"/>
    </location>
</feature>
<feature type="region of interest" description="Disordered" evidence="1">
    <location>
        <begin position="238"/>
        <end position="314"/>
    </location>
</feature>
<feature type="compositionally biased region" description="Basic and acidic residues" evidence="1">
    <location>
        <begin position="126"/>
        <end position="141"/>
    </location>
</feature>
<feature type="region of interest" description="Disordered" evidence="1">
    <location>
        <begin position="371"/>
        <end position="467"/>
    </location>
</feature>
<feature type="compositionally biased region" description="Low complexity" evidence="1">
    <location>
        <begin position="142"/>
        <end position="154"/>
    </location>
</feature>
<feature type="compositionally biased region" description="Basic and acidic residues" evidence="1">
    <location>
        <begin position="293"/>
        <end position="312"/>
    </location>
</feature>
<feature type="region of interest" description="Disordered" evidence="1">
    <location>
        <begin position="126"/>
        <end position="222"/>
    </location>
</feature>
<feature type="compositionally biased region" description="Basic and acidic residues" evidence="1">
    <location>
        <begin position="34"/>
        <end position="66"/>
    </location>
</feature>
<protein>
    <submittedName>
        <fullName evidence="2">Uncharacterized protein</fullName>
    </submittedName>
</protein>
<evidence type="ECO:0000313" key="2">
    <source>
        <dbReference type="EMBL" id="CAL1604600.1"/>
    </source>
</evidence>
<keyword evidence="3" id="KW-1185">Reference proteome</keyword>